<keyword evidence="3" id="KW-1185">Reference proteome</keyword>
<comment type="caution">
    <text evidence="2">The sequence shown here is derived from an EMBL/GenBank/DDBJ whole genome shotgun (WGS) entry which is preliminary data.</text>
</comment>
<evidence type="ECO:0000313" key="2">
    <source>
        <dbReference type="EMBL" id="SCY17460.1"/>
    </source>
</evidence>
<proteinExistence type="predicted"/>
<reference evidence="2 3" key="1">
    <citation type="submission" date="2016-10" db="EMBL/GenBank/DDBJ databases">
        <authorList>
            <person name="Varghese N."/>
            <person name="Submissions S."/>
        </authorList>
    </citation>
    <scope>NUCLEOTIDE SEQUENCE [LARGE SCALE GENOMIC DNA]</scope>
    <source>
        <strain evidence="2 3">CGMCC 1.6853</strain>
    </source>
</reference>
<feature type="domain" description="DUF7480" evidence="1">
    <location>
        <begin position="38"/>
        <end position="126"/>
    </location>
</feature>
<evidence type="ECO:0000259" key="1">
    <source>
        <dbReference type="Pfam" id="PF24295"/>
    </source>
</evidence>
<evidence type="ECO:0000313" key="3">
    <source>
        <dbReference type="Proteomes" id="UP000183031"/>
    </source>
</evidence>
<dbReference type="RefSeq" id="WP_033631673.1">
    <property type="nucleotide sequence ID" value="NZ_CBCSIN010000006.1"/>
</dbReference>
<dbReference type="Proteomes" id="UP000183031">
    <property type="component" value="Unassembled WGS sequence"/>
</dbReference>
<name>A0A1G5DSM4_9GAMM</name>
<dbReference type="InterPro" id="IPR055903">
    <property type="entry name" value="DUF7480"/>
</dbReference>
<dbReference type="InterPro" id="IPR054657">
    <property type="entry name" value="T6SS_periplasmic_put"/>
</dbReference>
<dbReference type="Pfam" id="PF24295">
    <property type="entry name" value="DUF7480"/>
    <property type="match status" value="1"/>
</dbReference>
<sequence>MKARLFCAVVGVTLLSACVGDRLDQRYAPDIPITAHAKANGDICISPSPKENERPDTLYLSGDADEKLIEVGNQDLKKGICVTQEDYPFEENHIYSMRLNFVPIDKRRNLQDISGRAFIAHFKVKKLNGAYEIENITQGSR</sequence>
<organism evidence="2 3">
    <name type="scientific">Serratia nematodiphila</name>
    <dbReference type="NCBI Taxonomy" id="458197"/>
    <lineage>
        <taxon>Bacteria</taxon>
        <taxon>Pseudomonadati</taxon>
        <taxon>Pseudomonadota</taxon>
        <taxon>Gammaproteobacteria</taxon>
        <taxon>Enterobacterales</taxon>
        <taxon>Yersiniaceae</taxon>
        <taxon>Serratia</taxon>
    </lineage>
</organism>
<dbReference type="EMBL" id="FMUT01000003">
    <property type="protein sequence ID" value="SCY17460.1"/>
    <property type="molecule type" value="Genomic_DNA"/>
</dbReference>
<gene>
    <name evidence="2" type="ORF">SAMN02927935_00942</name>
</gene>
<dbReference type="PROSITE" id="PS51257">
    <property type="entry name" value="PROKAR_LIPOPROTEIN"/>
    <property type="match status" value="1"/>
</dbReference>
<dbReference type="NCBIfam" id="NF045617">
    <property type="entry name" value="mostly_LP"/>
    <property type="match status" value="1"/>
</dbReference>
<protein>
    <recommendedName>
        <fullName evidence="1">DUF7480 domain-containing protein</fullName>
    </recommendedName>
</protein>
<accession>A0A1G5DSM4</accession>